<evidence type="ECO:0000256" key="3">
    <source>
        <dbReference type="ARBA" id="ARBA00022801"/>
    </source>
</evidence>
<dbReference type="InterPro" id="IPR002933">
    <property type="entry name" value="Peptidase_M20"/>
</dbReference>
<evidence type="ECO:0000313" key="5">
    <source>
        <dbReference type="EMBL" id="MDW5594833.1"/>
    </source>
</evidence>
<accession>A0ABU4HND5</accession>
<reference evidence="6" key="1">
    <citation type="submission" date="2023-07" db="EMBL/GenBank/DDBJ databases">
        <title>Conexibacter stalactiti sp. nov., isolated from stalactites in a lava cave and emended description of the genus Conexibacter.</title>
        <authorList>
            <person name="Lee S.D."/>
        </authorList>
    </citation>
    <scope>NUCLEOTIDE SEQUENCE [LARGE SCALE GENOMIC DNA]</scope>
    <source>
        <strain evidence="6">KCTC 39840</strain>
    </source>
</reference>
<dbReference type="PANTHER" id="PTHR43270:SF8">
    <property type="entry name" value="DI- AND TRIPEPTIDASE DUG2-RELATED"/>
    <property type="match status" value="1"/>
</dbReference>
<evidence type="ECO:0000256" key="1">
    <source>
        <dbReference type="ARBA" id="ARBA00022670"/>
    </source>
</evidence>
<evidence type="ECO:0000259" key="4">
    <source>
        <dbReference type="Pfam" id="PF07687"/>
    </source>
</evidence>
<gene>
    <name evidence="5" type="ORF">R7226_10820</name>
</gene>
<dbReference type="InterPro" id="IPR051458">
    <property type="entry name" value="Cyt/Met_Dipeptidase"/>
</dbReference>
<sequence>MSAAEQRAFAHADAHADDHLRRLCDQLRQPTVSATGDGLRAAAGRLREWLQRLGFDARLLGEGSHPLVAGARRTVPGAPTVLLYGHYDVQPPGERALWSGAPFEPRIADGRVYARGAADNKGQHVAQLLALETVLACEGELPCNVVVVLDGEEEIGSPHLAATVGRHRELLAADVVVVADGPGHPDGRVRIIAGCRGCLSFELSVTTARRDLHSGNWGGVAPNAAWELVRALAALRGADGALTVPGLEPDPAHVGPLRSAARTLPVDLDAVRSDSGIARLDAPAARGFHERLIAWPALSVNVLAAGPCDPAAAGAAIPAHASARCDLRLVPGQEPEQALAALRRRLAEVAPEVTLRPTGGAMAPAASPVDSPLLARLEAAVARGQGAAPLVEPLVGGSLPLATWQRQLGCPAYIVTYADHDCATHAPDENITLDAFRRGIRSGIATLFAFGEAAA</sequence>
<proteinExistence type="predicted"/>
<keyword evidence="3" id="KW-0378">Hydrolase</keyword>
<dbReference type="Pfam" id="PF01546">
    <property type="entry name" value="Peptidase_M20"/>
    <property type="match status" value="1"/>
</dbReference>
<comment type="caution">
    <text evidence="5">The sequence shown here is derived from an EMBL/GenBank/DDBJ whole genome shotgun (WGS) entry which is preliminary data.</text>
</comment>
<dbReference type="Proteomes" id="UP001284601">
    <property type="component" value="Unassembled WGS sequence"/>
</dbReference>
<dbReference type="PANTHER" id="PTHR43270">
    <property type="entry name" value="BETA-ALA-HIS DIPEPTIDASE"/>
    <property type="match status" value="1"/>
</dbReference>
<dbReference type="RefSeq" id="WP_318597156.1">
    <property type="nucleotide sequence ID" value="NZ_JAWSTH010000023.1"/>
</dbReference>
<dbReference type="InterPro" id="IPR011650">
    <property type="entry name" value="Peptidase_M20_dimer"/>
</dbReference>
<organism evidence="5 6">
    <name type="scientific">Conexibacter stalactiti</name>
    <dbReference type="NCBI Taxonomy" id="1940611"/>
    <lineage>
        <taxon>Bacteria</taxon>
        <taxon>Bacillati</taxon>
        <taxon>Actinomycetota</taxon>
        <taxon>Thermoleophilia</taxon>
        <taxon>Solirubrobacterales</taxon>
        <taxon>Conexibacteraceae</taxon>
        <taxon>Conexibacter</taxon>
    </lineage>
</organism>
<keyword evidence="1" id="KW-0645">Protease</keyword>
<keyword evidence="6" id="KW-1185">Reference proteome</keyword>
<reference evidence="5 6" key="2">
    <citation type="submission" date="2023-10" db="EMBL/GenBank/DDBJ databases">
        <authorList>
            <person name="Han X.F."/>
        </authorList>
    </citation>
    <scope>NUCLEOTIDE SEQUENCE [LARGE SCALE GENOMIC DNA]</scope>
    <source>
        <strain evidence="5 6">KCTC 39840</strain>
    </source>
</reference>
<keyword evidence="2" id="KW-0479">Metal-binding</keyword>
<dbReference type="Pfam" id="PF07687">
    <property type="entry name" value="M20_dimer"/>
    <property type="match status" value="1"/>
</dbReference>
<name>A0ABU4HND5_9ACTN</name>
<protein>
    <submittedName>
        <fullName evidence="5">M20/M25/M40 family metallo-hydrolase</fullName>
    </submittedName>
</protein>
<dbReference type="EMBL" id="JAWSTH010000023">
    <property type="protein sequence ID" value="MDW5594833.1"/>
    <property type="molecule type" value="Genomic_DNA"/>
</dbReference>
<feature type="domain" description="Peptidase M20 dimerisation" evidence="4">
    <location>
        <begin position="204"/>
        <end position="352"/>
    </location>
</feature>
<dbReference type="Gene3D" id="3.40.630.10">
    <property type="entry name" value="Zn peptidases"/>
    <property type="match status" value="1"/>
</dbReference>
<evidence type="ECO:0000256" key="2">
    <source>
        <dbReference type="ARBA" id="ARBA00022723"/>
    </source>
</evidence>
<dbReference type="SUPFAM" id="SSF53187">
    <property type="entry name" value="Zn-dependent exopeptidases"/>
    <property type="match status" value="1"/>
</dbReference>
<evidence type="ECO:0000313" key="6">
    <source>
        <dbReference type="Proteomes" id="UP001284601"/>
    </source>
</evidence>
<dbReference type="Gene3D" id="3.30.70.360">
    <property type="match status" value="1"/>
</dbReference>